<evidence type="ECO:0000256" key="2">
    <source>
        <dbReference type="SAM" id="Phobius"/>
    </source>
</evidence>
<dbReference type="Proteomes" id="UP001145742">
    <property type="component" value="Unassembled WGS sequence"/>
</dbReference>
<evidence type="ECO:0000313" key="3">
    <source>
        <dbReference type="EMBL" id="KAJ7410460.1"/>
    </source>
</evidence>
<proteinExistence type="predicted"/>
<sequence length="442" mass="50132">MRGNGLKLCQRRSGLDTSQNAFTERVAKHWNRLSREVVEVLKSRIDMALRDTAEWWAWQCRELSSLKKFDEIKKANQAAAKKLVEDQLSSSSEDDDEDAEVKQGKILDKTFTIYTSQTVQNVGLNTNALKLPVSITVTVEKWRIQQWTHGWYLTPVVRFVRGNSNLLVVINVCCFVIQEIVSLVHVSVNSGVSVEDRQQKDFVQVLSGNVIRCVGNVCHVVITHVNKFVMLVPVETVLVLGKGPVHVEKQSLHCLVQKMCPPVVIVVTKFWNVASINVHSAVIAVPVKYADSCNPCPETVDVKCNCGKTVIKVPCGRERTIRPPKCKQLCRECLGQHEEIQCSKIQEGQISLECDALCKEMKRKASEIKEAEAKAAIEEEKRRQQAELEAFENRLKGRRKNKRRKDEVEVEQSSWQKYKNLIILPVFGVAVVIVAWLMVYND</sequence>
<accession>A0ABQ9D2C3</accession>
<name>A0ABQ9D2C3_9PASS</name>
<keyword evidence="2" id="KW-1133">Transmembrane helix</keyword>
<evidence type="ECO:0000256" key="1">
    <source>
        <dbReference type="SAM" id="Coils"/>
    </source>
</evidence>
<keyword evidence="2" id="KW-0472">Membrane</keyword>
<dbReference type="CDD" id="cd06008">
    <property type="entry name" value="NF-X1-zinc-finger"/>
    <property type="match status" value="1"/>
</dbReference>
<keyword evidence="4" id="KW-1185">Reference proteome</keyword>
<dbReference type="EMBL" id="WHWB01034405">
    <property type="protein sequence ID" value="KAJ7410460.1"/>
    <property type="molecule type" value="Genomic_DNA"/>
</dbReference>
<organism evidence="3 4">
    <name type="scientific">Willisornis vidua</name>
    <name type="common">Xingu scale-backed antbird</name>
    <dbReference type="NCBI Taxonomy" id="1566151"/>
    <lineage>
        <taxon>Eukaryota</taxon>
        <taxon>Metazoa</taxon>
        <taxon>Chordata</taxon>
        <taxon>Craniata</taxon>
        <taxon>Vertebrata</taxon>
        <taxon>Euteleostomi</taxon>
        <taxon>Archelosauria</taxon>
        <taxon>Archosauria</taxon>
        <taxon>Dinosauria</taxon>
        <taxon>Saurischia</taxon>
        <taxon>Theropoda</taxon>
        <taxon>Coelurosauria</taxon>
        <taxon>Aves</taxon>
        <taxon>Neognathae</taxon>
        <taxon>Neoaves</taxon>
        <taxon>Telluraves</taxon>
        <taxon>Australaves</taxon>
        <taxon>Passeriformes</taxon>
        <taxon>Thamnophilidae</taxon>
        <taxon>Willisornis</taxon>
    </lineage>
</organism>
<keyword evidence="1" id="KW-0175">Coiled coil</keyword>
<comment type="caution">
    <text evidence="3">The sequence shown here is derived from an EMBL/GenBank/DDBJ whole genome shotgun (WGS) entry which is preliminary data.</text>
</comment>
<keyword evidence="2" id="KW-0812">Transmembrane</keyword>
<reference evidence="3" key="1">
    <citation type="submission" date="2019-10" db="EMBL/GenBank/DDBJ databases">
        <authorList>
            <person name="Soares A.E.R."/>
            <person name="Aleixo A."/>
            <person name="Schneider P."/>
            <person name="Miyaki C.Y."/>
            <person name="Schneider M.P."/>
            <person name="Mello C."/>
            <person name="Vasconcelos A.T.R."/>
        </authorList>
    </citation>
    <scope>NUCLEOTIDE SEQUENCE</scope>
    <source>
        <tissue evidence="3">Muscle</tissue>
    </source>
</reference>
<protein>
    <recommendedName>
        <fullName evidence="5">NFXL1 protein</fullName>
    </recommendedName>
</protein>
<gene>
    <name evidence="3" type="ORF">WISP_108097</name>
</gene>
<feature type="transmembrane region" description="Helical" evidence="2">
    <location>
        <begin position="421"/>
        <end position="439"/>
    </location>
</feature>
<evidence type="ECO:0000313" key="4">
    <source>
        <dbReference type="Proteomes" id="UP001145742"/>
    </source>
</evidence>
<feature type="coiled-coil region" evidence="1">
    <location>
        <begin position="354"/>
        <end position="401"/>
    </location>
</feature>
<evidence type="ECO:0008006" key="5">
    <source>
        <dbReference type="Google" id="ProtNLM"/>
    </source>
</evidence>